<evidence type="ECO:0000256" key="2">
    <source>
        <dbReference type="ARBA" id="ARBA00022771"/>
    </source>
</evidence>
<evidence type="ECO:0000256" key="1">
    <source>
        <dbReference type="ARBA" id="ARBA00022723"/>
    </source>
</evidence>
<comment type="caution">
    <text evidence="7">The sequence shown here is derived from an EMBL/GenBank/DDBJ whole genome shotgun (WGS) entry which is preliminary data.</text>
</comment>
<dbReference type="SMART" id="SM00184">
    <property type="entry name" value="RING"/>
    <property type="match status" value="1"/>
</dbReference>
<feature type="region of interest" description="Disordered" evidence="5">
    <location>
        <begin position="1"/>
        <end position="41"/>
    </location>
</feature>
<keyword evidence="2 4" id="KW-0863">Zinc-finger</keyword>
<accession>A0A8T0U1R7</accession>
<dbReference type="Gene3D" id="3.30.40.10">
    <property type="entry name" value="Zinc/RING finger domain, C3HC4 (zinc finger)"/>
    <property type="match status" value="1"/>
</dbReference>
<dbReference type="GO" id="GO:0061630">
    <property type="term" value="F:ubiquitin protein ligase activity"/>
    <property type="evidence" value="ECO:0007669"/>
    <property type="project" value="TreeGrafter"/>
</dbReference>
<dbReference type="Pfam" id="PF13639">
    <property type="entry name" value="zf-RING_2"/>
    <property type="match status" value="1"/>
</dbReference>
<dbReference type="SUPFAM" id="SSF57850">
    <property type="entry name" value="RING/U-box"/>
    <property type="match status" value="1"/>
</dbReference>
<reference evidence="7" key="1">
    <citation type="submission" date="2020-05" db="EMBL/GenBank/DDBJ databases">
        <title>WGS assembly of Panicum virgatum.</title>
        <authorList>
            <person name="Lovell J.T."/>
            <person name="Jenkins J."/>
            <person name="Shu S."/>
            <person name="Juenger T.E."/>
            <person name="Schmutz J."/>
        </authorList>
    </citation>
    <scope>NUCLEOTIDE SEQUENCE</scope>
    <source>
        <strain evidence="7">AP13</strain>
    </source>
</reference>
<name>A0A8T0U1R7_PANVG</name>
<evidence type="ECO:0000256" key="5">
    <source>
        <dbReference type="SAM" id="MobiDB-lite"/>
    </source>
</evidence>
<dbReference type="GO" id="GO:0005634">
    <property type="term" value="C:nucleus"/>
    <property type="evidence" value="ECO:0007669"/>
    <property type="project" value="TreeGrafter"/>
</dbReference>
<dbReference type="InterPro" id="IPR013083">
    <property type="entry name" value="Znf_RING/FYVE/PHD"/>
</dbReference>
<keyword evidence="8" id="KW-1185">Reference proteome</keyword>
<keyword evidence="1" id="KW-0479">Metal-binding</keyword>
<evidence type="ECO:0000256" key="3">
    <source>
        <dbReference type="ARBA" id="ARBA00022833"/>
    </source>
</evidence>
<dbReference type="GO" id="GO:0006511">
    <property type="term" value="P:ubiquitin-dependent protein catabolic process"/>
    <property type="evidence" value="ECO:0007669"/>
    <property type="project" value="TreeGrafter"/>
</dbReference>
<protein>
    <recommendedName>
        <fullName evidence="6">RING-type domain-containing protein</fullName>
    </recommendedName>
</protein>
<proteinExistence type="predicted"/>
<keyword evidence="3" id="KW-0862">Zinc</keyword>
<sequence length="157" mass="16824">MEGDSAADADANQQTLPREPVVAGAEPSSSTEPSPYGGDVPEFYHLQMHSRRLTTFLIRRDAAASYTHVVERIQLDGVVTWNGGVPASGEAIAALPETTAGEGGECAVCLEAYEAGDTLRTMPCAHGFHERCIFEWLRVSRLCPLCRFALQAEAGTG</sequence>
<dbReference type="PROSITE" id="PS50089">
    <property type="entry name" value="ZF_RING_2"/>
    <property type="match status" value="1"/>
</dbReference>
<evidence type="ECO:0000256" key="4">
    <source>
        <dbReference type="PROSITE-ProRule" id="PRU00175"/>
    </source>
</evidence>
<dbReference type="PANTHER" id="PTHR45931">
    <property type="entry name" value="SI:CH211-59O9.10"/>
    <property type="match status" value="1"/>
</dbReference>
<dbReference type="GO" id="GO:0008270">
    <property type="term" value="F:zinc ion binding"/>
    <property type="evidence" value="ECO:0007669"/>
    <property type="project" value="UniProtKB-KW"/>
</dbReference>
<dbReference type="EMBL" id="CM029042">
    <property type="protein sequence ID" value="KAG2614804.1"/>
    <property type="molecule type" value="Genomic_DNA"/>
</dbReference>
<organism evidence="7 8">
    <name type="scientific">Panicum virgatum</name>
    <name type="common">Blackwell switchgrass</name>
    <dbReference type="NCBI Taxonomy" id="38727"/>
    <lineage>
        <taxon>Eukaryota</taxon>
        <taxon>Viridiplantae</taxon>
        <taxon>Streptophyta</taxon>
        <taxon>Embryophyta</taxon>
        <taxon>Tracheophyta</taxon>
        <taxon>Spermatophyta</taxon>
        <taxon>Magnoliopsida</taxon>
        <taxon>Liliopsida</taxon>
        <taxon>Poales</taxon>
        <taxon>Poaceae</taxon>
        <taxon>PACMAD clade</taxon>
        <taxon>Panicoideae</taxon>
        <taxon>Panicodae</taxon>
        <taxon>Paniceae</taxon>
        <taxon>Panicinae</taxon>
        <taxon>Panicum</taxon>
        <taxon>Panicum sect. Hiantes</taxon>
    </lineage>
</organism>
<dbReference type="InterPro" id="IPR051834">
    <property type="entry name" value="RING_finger_E3_ligase"/>
</dbReference>
<dbReference type="Proteomes" id="UP000823388">
    <property type="component" value="Chromosome 3N"/>
</dbReference>
<feature type="domain" description="RING-type" evidence="6">
    <location>
        <begin position="106"/>
        <end position="147"/>
    </location>
</feature>
<evidence type="ECO:0000313" key="8">
    <source>
        <dbReference type="Proteomes" id="UP000823388"/>
    </source>
</evidence>
<evidence type="ECO:0000313" key="7">
    <source>
        <dbReference type="EMBL" id="KAG2614804.1"/>
    </source>
</evidence>
<gene>
    <name evidence="7" type="ORF">PVAP13_3NG009700</name>
</gene>
<evidence type="ECO:0000259" key="6">
    <source>
        <dbReference type="PROSITE" id="PS50089"/>
    </source>
</evidence>
<dbReference type="PANTHER" id="PTHR45931:SF23">
    <property type="entry name" value="OS12G0134500 PROTEIN"/>
    <property type="match status" value="1"/>
</dbReference>
<dbReference type="InterPro" id="IPR001841">
    <property type="entry name" value="Znf_RING"/>
</dbReference>
<dbReference type="AlphaFoldDB" id="A0A8T0U1R7"/>